<evidence type="ECO:0000256" key="1">
    <source>
        <dbReference type="ARBA" id="ARBA00022448"/>
    </source>
</evidence>
<keyword evidence="4" id="KW-0249">Electron transport</keyword>
<keyword evidence="8" id="KW-0732">Signal</keyword>
<reference evidence="10 11" key="1">
    <citation type="submission" date="2017-04" db="EMBL/GenBank/DDBJ databases">
        <authorList>
            <person name="Afonso C.L."/>
            <person name="Miller P.J."/>
            <person name="Scott M.A."/>
            <person name="Spackman E."/>
            <person name="Goraichik I."/>
            <person name="Dimitrov K.M."/>
            <person name="Suarez D.L."/>
            <person name="Swayne D.E."/>
        </authorList>
    </citation>
    <scope>NUCLEOTIDE SEQUENCE [LARGE SCALE GENOMIC DNA]</scope>
    <source>
        <strain evidence="10 11">N3/975</strain>
    </source>
</reference>
<dbReference type="GO" id="GO:0005506">
    <property type="term" value="F:iron ion binding"/>
    <property type="evidence" value="ECO:0007669"/>
    <property type="project" value="InterPro"/>
</dbReference>
<dbReference type="SUPFAM" id="SSF46626">
    <property type="entry name" value="Cytochrome c"/>
    <property type="match status" value="1"/>
</dbReference>
<dbReference type="Pfam" id="PF13442">
    <property type="entry name" value="Cytochrome_CBB3"/>
    <property type="match status" value="1"/>
</dbReference>
<keyword evidence="2 6" id="KW-0349">Heme</keyword>
<feature type="binding site" description="covalent" evidence="6">
    <location>
        <position position="50"/>
    </location>
    <ligand>
        <name>heme c</name>
        <dbReference type="ChEBI" id="CHEBI:61717"/>
    </ligand>
</feature>
<organism evidence="10 11">
    <name type="scientific">Paenibacillus uliginis N3/975</name>
    <dbReference type="NCBI Taxonomy" id="1313296"/>
    <lineage>
        <taxon>Bacteria</taxon>
        <taxon>Bacillati</taxon>
        <taxon>Bacillota</taxon>
        <taxon>Bacilli</taxon>
        <taxon>Bacillales</taxon>
        <taxon>Paenibacillaceae</taxon>
        <taxon>Paenibacillus</taxon>
    </lineage>
</organism>
<feature type="signal peptide" evidence="8">
    <location>
        <begin position="1"/>
        <end position="24"/>
    </location>
</feature>
<dbReference type="InterPro" id="IPR009056">
    <property type="entry name" value="Cyt_c-like_dom"/>
</dbReference>
<keyword evidence="11" id="KW-1185">Reference proteome</keyword>
<dbReference type="PROSITE" id="PS51007">
    <property type="entry name" value="CYTC"/>
    <property type="match status" value="1"/>
</dbReference>
<keyword evidence="1" id="KW-0813">Transport</keyword>
<dbReference type="PROSITE" id="PS51257">
    <property type="entry name" value="PROKAR_LIPOPROTEIN"/>
    <property type="match status" value="1"/>
</dbReference>
<dbReference type="STRING" id="1313296.SAMN05661091_2405"/>
<name>A0A1X7HD33_9BACL</name>
<dbReference type="PANTHER" id="PTHR37823">
    <property type="entry name" value="CYTOCHROME C-553-LIKE"/>
    <property type="match status" value="1"/>
</dbReference>
<dbReference type="InterPro" id="IPR012218">
    <property type="entry name" value="Cyt_c_BACSU-c550-type"/>
</dbReference>
<dbReference type="Proteomes" id="UP000192940">
    <property type="component" value="Chromosome I"/>
</dbReference>
<dbReference type="InterPro" id="IPR036909">
    <property type="entry name" value="Cyt_c-like_dom_sf"/>
</dbReference>
<evidence type="ECO:0000256" key="2">
    <source>
        <dbReference type="ARBA" id="ARBA00022617"/>
    </source>
</evidence>
<evidence type="ECO:0000259" key="9">
    <source>
        <dbReference type="PROSITE" id="PS51007"/>
    </source>
</evidence>
<feature type="binding site" description="axial binding residue" evidence="7">
    <location>
        <position position="54"/>
    </location>
    <ligand>
        <name>heme c</name>
        <dbReference type="ChEBI" id="CHEBI:61717"/>
    </ligand>
    <ligandPart>
        <name>Fe</name>
        <dbReference type="ChEBI" id="CHEBI:18248"/>
    </ligandPart>
</feature>
<proteinExistence type="predicted"/>
<protein>
    <submittedName>
        <fullName evidence="10">Cytochrome c551</fullName>
    </submittedName>
</protein>
<evidence type="ECO:0000313" key="11">
    <source>
        <dbReference type="Proteomes" id="UP000192940"/>
    </source>
</evidence>
<dbReference type="EMBL" id="LT840184">
    <property type="protein sequence ID" value="SMF83535.1"/>
    <property type="molecule type" value="Genomic_DNA"/>
</dbReference>
<dbReference type="PANTHER" id="PTHR37823:SF4">
    <property type="entry name" value="MENAQUINOL-CYTOCHROME C REDUCTASE CYTOCHROME B_C SUBUNIT"/>
    <property type="match status" value="1"/>
</dbReference>
<evidence type="ECO:0000313" key="10">
    <source>
        <dbReference type="EMBL" id="SMF83535.1"/>
    </source>
</evidence>
<dbReference type="GO" id="GO:0016020">
    <property type="term" value="C:membrane"/>
    <property type="evidence" value="ECO:0007669"/>
    <property type="project" value="InterPro"/>
</dbReference>
<feature type="binding site" description="covalent" evidence="6">
    <location>
        <position position="53"/>
    </location>
    <ligand>
        <name>heme c</name>
        <dbReference type="ChEBI" id="CHEBI:61717"/>
    </ligand>
</feature>
<keyword evidence="3 7" id="KW-0479">Metal-binding</keyword>
<sequence length="112" mass="12203">MTRKRGLIIAILAVLLLSACNQKAVDDSTLRATIMSPEDEEAVALYKNQCISCHAVDLSGKVGPALQNIGSTMTEEKINEIIRDGSKGMPSFKKLLEDNEIEILAGWLANMK</sequence>
<comment type="PTM">
    <text evidence="6">Binds 1 heme c group covalently per subunit.</text>
</comment>
<feature type="chain" id="PRO_5013185832" evidence="8">
    <location>
        <begin position="25"/>
        <end position="112"/>
    </location>
</feature>
<dbReference type="RefSeq" id="WP_208919378.1">
    <property type="nucleotide sequence ID" value="NZ_LT840184.1"/>
</dbReference>
<dbReference type="PIRSF" id="PIRSF000025">
    <property type="entry name" value="Cytc_Bsub_c550"/>
    <property type="match status" value="1"/>
</dbReference>
<dbReference type="AlphaFoldDB" id="A0A1X7HD33"/>
<accession>A0A1X7HD33</accession>
<evidence type="ECO:0000256" key="6">
    <source>
        <dbReference type="PIRSR" id="PIRSR000025-1"/>
    </source>
</evidence>
<evidence type="ECO:0000256" key="7">
    <source>
        <dbReference type="PIRSR" id="PIRSR000025-2"/>
    </source>
</evidence>
<evidence type="ECO:0000256" key="8">
    <source>
        <dbReference type="SAM" id="SignalP"/>
    </source>
</evidence>
<evidence type="ECO:0000256" key="3">
    <source>
        <dbReference type="ARBA" id="ARBA00022723"/>
    </source>
</evidence>
<evidence type="ECO:0000256" key="5">
    <source>
        <dbReference type="ARBA" id="ARBA00023004"/>
    </source>
</evidence>
<feature type="domain" description="Cytochrome c" evidence="9">
    <location>
        <begin position="37"/>
        <end position="112"/>
    </location>
</feature>
<feature type="binding site" description="axial binding residue" evidence="7">
    <location>
        <position position="89"/>
    </location>
    <ligand>
        <name>heme c</name>
        <dbReference type="ChEBI" id="CHEBI:61717"/>
    </ligand>
    <ligandPart>
        <name>Fe</name>
        <dbReference type="ChEBI" id="CHEBI:18248"/>
    </ligandPart>
</feature>
<gene>
    <name evidence="10" type="ORF">SAMN05661091_2405</name>
</gene>
<dbReference type="Gene3D" id="1.10.760.10">
    <property type="entry name" value="Cytochrome c-like domain"/>
    <property type="match status" value="1"/>
</dbReference>
<keyword evidence="5 7" id="KW-0408">Iron</keyword>
<evidence type="ECO:0000256" key="4">
    <source>
        <dbReference type="ARBA" id="ARBA00022982"/>
    </source>
</evidence>
<dbReference type="InterPro" id="IPR051811">
    <property type="entry name" value="Cytochrome_c550/c551-like"/>
</dbReference>
<dbReference type="GO" id="GO:0009055">
    <property type="term" value="F:electron transfer activity"/>
    <property type="evidence" value="ECO:0007669"/>
    <property type="project" value="InterPro"/>
</dbReference>
<dbReference type="GO" id="GO:0020037">
    <property type="term" value="F:heme binding"/>
    <property type="evidence" value="ECO:0007669"/>
    <property type="project" value="InterPro"/>
</dbReference>